<proteinExistence type="predicted"/>
<protein>
    <submittedName>
        <fullName evidence="1">Uncharacterized protein</fullName>
    </submittedName>
</protein>
<dbReference type="Proteomes" id="UP000326950">
    <property type="component" value="Unassembled WGS sequence"/>
</dbReference>
<dbReference type="EMBL" id="ML738817">
    <property type="protein sequence ID" value="KAE8155655.1"/>
    <property type="molecule type" value="Genomic_DNA"/>
</dbReference>
<reference evidence="1 2" key="1">
    <citation type="submission" date="2019-04" db="EMBL/GenBank/DDBJ databases">
        <title>Friends and foes A comparative genomics study of 23 Aspergillus species from section Flavi.</title>
        <authorList>
            <consortium name="DOE Joint Genome Institute"/>
            <person name="Kjaerbolling I."/>
            <person name="Vesth T."/>
            <person name="Frisvad J.C."/>
            <person name="Nybo J.L."/>
            <person name="Theobald S."/>
            <person name="Kildgaard S."/>
            <person name="Isbrandt T."/>
            <person name="Kuo A."/>
            <person name="Sato A."/>
            <person name="Lyhne E.K."/>
            <person name="Kogle M.E."/>
            <person name="Wiebenga A."/>
            <person name="Kun R.S."/>
            <person name="Lubbers R.J."/>
            <person name="Makela M.R."/>
            <person name="Barry K."/>
            <person name="Chovatia M."/>
            <person name="Clum A."/>
            <person name="Daum C."/>
            <person name="Haridas S."/>
            <person name="He G."/>
            <person name="LaButti K."/>
            <person name="Lipzen A."/>
            <person name="Mondo S."/>
            <person name="Riley R."/>
            <person name="Salamov A."/>
            <person name="Simmons B.A."/>
            <person name="Magnuson J.K."/>
            <person name="Henrissat B."/>
            <person name="Mortensen U.H."/>
            <person name="Larsen T.O."/>
            <person name="Devries R.P."/>
            <person name="Grigoriev I.V."/>
            <person name="Machida M."/>
            <person name="Baker S.E."/>
            <person name="Andersen M.R."/>
        </authorList>
    </citation>
    <scope>NUCLEOTIDE SEQUENCE [LARGE SCALE GENOMIC DNA]</scope>
    <source>
        <strain evidence="1 2">CBS 117626</strain>
    </source>
</reference>
<evidence type="ECO:0000313" key="1">
    <source>
        <dbReference type="EMBL" id="KAE8155655.1"/>
    </source>
</evidence>
<keyword evidence="2" id="KW-1185">Reference proteome</keyword>
<gene>
    <name evidence="1" type="ORF">BDV40DRAFT_294172</name>
</gene>
<dbReference type="AlphaFoldDB" id="A0A5N6UAP4"/>
<evidence type="ECO:0000313" key="2">
    <source>
        <dbReference type="Proteomes" id="UP000326950"/>
    </source>
</evidence>
<dbReference type="OrthoDB" id="5337308at2759"/>
<sequence length="137" mass="15692">MKFQSRKLCFPICAWKGRILHCAMDGDQEAANYAIPAAPISPWTDYGDLIRYGWKLGGSRDPDETMAQDLLQDIFEELNIDADQNKMIKIDQSLPVTVDNKNYEVGSLPILDYGYHLLTTFRNLEQNIRVCSMQMLD</sequence>
<name>A0A5N6UAP4_ASPTM</name>
<organism evidence="1 2">
    <name type="scientific">Aspergillus tamarii</name>
    <dbReference type="NCBI Taxonomy" id="41984"/>
    <lineage>
        <taxon>Eukaryota</taxon>
        <taxon>Fungi</taxon>
        <taxon>Dikarya</taxon>
        <taxon>Ascomycota</taxon>
        <taxon>Pezizomycotina</taxon>
        <taxon>Eurotiomycetes</taxon>
        <taxon>Eurotiomycetidae</taxon>
        <taxon>Eurotiales</taxon>
        <taxon>Aspergillaceae</taxon>
        <taxon>Aspergillus</taxon>
        <taxon>Aspergillus subgen. Circumdati</taxon>
    </lineage>
</organism>
<accession>A0A5N6UAP4</accession>